<feature type="domain" description="RNA polymerase sigma factor 70 region 4 type 2" evidence="1">
    <location>
        <begin position="60"/>
        <end position="111"/>
    </location>
</feature>
<evidence type="ECO:0000313" key="2">
    <source>
        <dbReference type="EMBL" id="AUX46998.1"/>
    </source>
</evidence>
<dbReference type="GO" id="GO:0006352">
    <property type="term" value="P:DNA-templated transcription initiation"/>
    <property type="evidence" value="ECO:0007669"/>
    <property type="project" value="InterPro"/>
</dbReference>
<dbReference type="Proteomes" id="UP000238348">
    <property type="component" value="Chromosome"/>
</dbReference>
<name>A0A2L0F5Y0_SORCE</name>
<dbReference type="Pfam" id="PF08281">
    <property type="entry name" value="Sigma70_r4_2"/>
    <property type="match status" value="1"/>
</dbReference>
<sequence length="122" mass="14040">MERRPGWFTRPSAGCLVWNRRDEQARAGSTPGRRPELVFADPHRIAHEPAPSPHGPVEARDLLAQLALLRPRERIVLLLVGEGEQVSQVARILKMPVETAFSRLRLGRKHLAHVPKRWRRLW</sequence>
<evidence type="ECO:0000259" key="1">
    <source>
        <dbReference type="Pfam" id="PF08281"/>
    </source>
</evidence>
<dbReference type="InterPro" id="IPR036388">
    <property type="entry name" value="WH-like_DNA-bd_sf"/>
</dbReference>
<accession>A0A2L0F5Y0</accession>
<dbReference type="InterPro" id="IPR013249">
    <property type="entry name" value="RNA_pol_sigma70_r4_t2"/>
</dbReference>
<dbReference type="GO" id="GO:0016987">
    <property type="term" value="F:sigma factor activity"/>
    <property type="evidence" value="ECO:0007669"/>
    <property type="project" value="InterPro"/>
</dbReference>
<organism evidence="2 3">
    <name type="scientific">Sorangium cellulosum</name>
    <name type="common">Polyangium cellulosum</name>
    <dbReference type="NCBI Taxonomy" id="56"/>
    <lineage>
        <taxon>Bacteria</taxon>
        <taxon>Pseudomonadati</taxon>
        <taxon>Myxococcota</taxon>
        <taxon>Polyangia</taxon>
        <taxon>Polyangiales</taxon>
        <taxon>Polyangiaceae</taxon>
        <taxon>Sorangium</taxon>
    </lineage>
</organism>
<proteinExistence type="predicted"/>
<dbReference type="GO" id="GO:0003677">
    <property type="term" value="F:DNA binding"/>
    <property type="evidence" value="ECO:0007669"/>
    <property type="project" value="InterPro"/>
</dbReference>
<protein>
    <recommendedName>
        <fullName evidence="1">RNA polymerase sigma factor 70 region 4 type 2 domain-containing protein</fullName>
    </recommendedName>
</protein>
<reference evidence="2 3" key="1">
    <citation type="submission" date="2015-09" db="EMBL/GenBank/DDBJ databases">
        <title>Sorangium comparison.</title>
        <authorList>
            <person name="Zaburannyi N."/>
            <person name="Bunk B."/>
            <person name="Overmann J."/>
            <person name="Mueller R."/>
        </authorList>
    </citation>
    <scope>NUCLEOTIDE SEQUENCE [LARGE SCALE GENOMIC DNA]</scope>
    <source>
        <strain evidence="2 3">So ce26</strain>
    </source>
</reference>
<gene>
    <name evidence="2" type="ORF">SOCE26_085090</name>
</gene>
<dbReference type="EMBL" id="CP012673">
    <property type="protein sequence ID" value="AUX46998.1"/>
    <property type="molecule type" value="Genomic_DNA"/>
</dbReference>
<evidence type="ECO:0000313" key="3">
    <source>
        <dbReference type="Proteomes" id="UP000238348"/>
    </source>
</evidence>
<dbReference type="Gene3D" id="1.10.10.10">
    <property type="entry name" value="Winged helix-like DNA-binding domain superfamily/Winged helix DNA-binding domain"/>
    <property type="match status" value="1"/>
</dbReference>
<dbReference type="AlphaFoldDB" id="A0A2L0F5Y0"/>
<dbReference type="InterPro" id="IPR013324">
    <property type="entry name" value="RNA_pol_sigma_r3/r4-like"/>
</dbReference>
<dbReference type="SUPFAM" id="SSF88659">
    <property type="entry name" value="Sigma3 and sigma4 domains of RNA polymerase sigma factors"/>
    <property type="match status" value="1"/>
</dbReference>